<dbReference type="RefSeq" id="WP_344949102.1">
    <property type="nucleotide sequence ID" value="NZ_BAABDC010000006.1"/>
</dbReference>
<evidence type="ECO:0000313" key="2">
    <source>
        <dbReference type="Proteomes" id="UP001501468"/>
    </source>
</evidence>
<evidence type="ECO:0000313" key="1">
    <source>
        <dbReference type="EMBL" id="GAA3714059.1"/>
    </source>
</evidence>
<dbReference type="Gene3D" id="3.30.530.20">
    <property type="match status" value="1"/>
</dbReference>
<comment type="caution">
    <text evidence="1">The sequence shown here is derived from an EMBL/GenBank/DDBJ whole genome shotgun (WGS) entry which is preliminary data.</text>
</comment>
<keyword evidence="2" id="KW-1185">Reference proteome</keyword>
<protein>
    <submittedName>
        <fullName evidence="1">SRPBCC family protein</fullName>
    </submittedName>
</protein>
<dbReference type="Proteomes" id="UP001501468">
    <property type="component" value="Unassembled WGS sequence"/>
</dbReference>
<dbReference type="InterPro" id="IPR019587">
    <property type="entry name" value="Polyketide_cyclase/dehydratase"/>
</dbReference>
<reference evidence="2" key="1">
    <citation type="journal article" date="2019" name="Int. J. Syst. Evol. Microbiol.">
        <title>The Global Catalogue of Microorganisms (GCM) 10K type strain sequencing project: providing services to taxonomists for standard genome sequencing and annotation.</title>
        <authorList>
            <consortium name="The Broad Institute Genomics Platform"/>
            <consortium name="The Broad Institute Genome Sequencing Center for Infectious Disease"/>
            <person name="Wu L."/>
            <person name="Ma J."/>
        </authorList>
    </citation>
    <scope>NUCLEOTIDE SEQUENCE [LARGE SCALE GENOMIC DNA]</scope>
    <source>
        <strain evidence="2">JCM 17125</strain>
    </source>
</reference>
<gene>
    <name evidence="1" type="ORF">GCM10022399_33420</name>
</gene>
<organism evidence="1 2">
    <name type="scientific">Terrabacter ginsenosidimutans</name>
    <dbReference type="NCBI Taxonomy" id="490575"/>
    <lineage>
        <taxon>Bacteria</taxon>
        <taxon>Bacillati</taxon>
        <taxon>Actinomycetota</taxon>
        <taxon>Actinomycetes</taxon>
        <taxon>Micrococcales</taxon>
        <taxon>Intrasporangiaceae</taxon>
        <taxon>Terrabacter</taxon>
    </lineage>
</organism>
<sequence>MPSPLRLESSRAVPVEVGDAFDRLLSHPLTDLMSRRYALLPPIREVRDQSGPWDRAGQTRTIVLADGGTMRERLTEVVRPERFDYVLTDFTGALKPLVSHVDGSWAFAPEGTGVRVTWRWTLHPTSTYAARVLPLVGRMWRGYARQALEQTSDILLVR</sequence>
<proteinExistence type="predicted"/>
<dbReference type="SUPFAM" id="SSF55961">
    <property type="entry name" value="Bet v1-like"/>
    <property type="match status" value="1"/>
</dbReference>
<dbReference type="EMBL" id="BAABDC010000006">
    <property type="protein sequence ID" value="GAA3714059.1"/>
    <property type="molecule type" value="Genomic_DNA"/>
</dbReference>
<dbReference type="Pfam" id="PF10604">
    <property type="entry name" value="Polyketide_cyc2"/>
    <property type="match status" value="1"/>
</dbReference>
<name>A0ABP7E9M8_9MICO</name>
<dbReference type="InterPro" id="IPR023393">
    <property type="entry name" value="START-like_dom_sf"/>
</dbReference>
<accession>A0ABP7E9M8</accession>